<protein>
    <recommendedName>
        <fullName evidence="2">Peptidase S1 domain-containing protein</fullName>
    </recommendedName>
</protein>
<dbReference type="Proteomes" id="UP000663852">
    <property type="component" value="Unassembled WGS sequence"/>
</dbReference>
<dbReference type="Proteomes" id="UP000663828">
    <property type="component" value="Unassembled WGS sequence"/>
</dbReference>
<keyword evidence="5" id="KW-1185">Reference proteome</keyword>
<organism evidence="3 6">
    <name type="scientific">Adineta ricciae</name>
    <name type="common">Rotifer</name>
    <dbReference type="NCBI Taxonomy" id="249248"/>
    <lineage>
        <taxon>Eukaryota</taxon>
        <taxon>Metazoa</taxon>
        <taxon>Spiralia</taxon>
        <taxon>Gnathifera</taxon>
        <taxon>Rotifera</taxon>
        <taxon>Eurotatoria</taxon>
        <taxon>Bdelloidea</taxon>
        <taxon>Adinetida</taxon>
        <taxon>Adinetidae</taxon>
        <taxon>Adineta</taxon>
    </lineage>
</organism>
<dbReference type="InterPro" id="IPR009003">
    <property type="entry name" value="Peptidase_S1_PA"/>
</dbReference>
<keyword evidence="1" id="KW-1133">Transmembrane helix</keyword>
<keyword evidence="1" id="KW-0812">Transmembrane</keyword>
<dbReference type="GO" id="GO:0006508">
    <property type="term" value="P:proteolysis"/>
    <property type="evidence" value="ECO:0007669"/>
    <property type="project" value="InterPro"/>
</dbReference>
<keyword evidence="1" id="KW-0472">Membrane</keyword>
<evidence type="ECO:0000313" key="4">
    <source>
        <dbReference type="EMBL" id="CAF1233134.1"/>
    </source>
</evidence>
<gene>
    <name evidence="3" type="ORF">EDS130_LOCUS1273</name>
    <name evidence="4" type="ORF">XAT740_LOCUS25333</name>
</gene>
<feature type="transmembrane region" description="Helical" evidence="1">
    <location>
        <begin position="24"/>
        <end position="54"/>
    </location>
</feature>
<proteinExistence type="predicted"/>
<name>A0A813N615_ADIRI</name>
<evidence type="ECO:0000313" key="3">
    <source>
        <dbReference type="EMBL" id="CAF0733590.1"/>
    </source>
</evidence>
<dbReference type="InterPro" id="IPR043504">
    <property type="entry name" value="Peptidase_S1_PA_chymotrypsin"/>
</dbReference>
<reference evidence="3" key="1">
    <citation type="submission" date="2021-02" db="EMBL/GenBank/DDBJ databases">
        <authorList>
            <person name="Nowell W R."/>
        </authorList>
    </citation>
    <scope>NUCLEOTIDE SEQUENCE</scope>
</reference>
<dbReference type="PANTHER" id="PTHR24260">
    <property type="match status" value="1"/>
</dbReference>
<dbReference type="EMBL" id="CAJNOR010002004">
    <property type="protein sequence ID" value="CAF1233134.1"/>
    <property type="molecule type" value="Genomic_DNA"/>
</dbReference>
<accession>A0A813N615</accession>
<evidence type="ECO:0000313" key="5">
    <source>
        <dbReference type="Proteomes" id="UP000663828"/>
    </source>
</evidence>
<dbReference type="EMBL" id="CAJNOJ010000003">
    <property type="protein sequence ID" value="CAF0733590.1"/>
    <property type="molecule type" value="Genomic_DNA"/>
</dbReference>
<evidence type="ECO:0000259" key="2">
    <source>
        <dbReference type="PROSITE" id="PS50240"/>
    </source>
</evidence>
<dbReference type="Gene3D" id="2.40.10.10">
    <property type="entry name" value="Trypsin-like serine proteases"/>
    <property type="match status" value="1"/>
</dbReference>
<sequence length="398" mass="42872">MRYPVQSQFVPPIPETNEHSTTKMIVIIVVVVVGSFLFLGTLAIALGLGLGFGLKDPPSTAAPKILSALLSCDRSTGQRECSSSIPTTLPSMTKMPVTTTLLPNATKITTTLLPNATKITTTLSTYATTYATKTTSITTAILSTIVTSPSSSSTTTTTTTTTTKTTTTMTTTTTTETIITTASKPTTWPFIVAVYLRNQKLCTGFLLTNRHVITSATCVYNLHESSLSIHFGSDSLSKGSDVLKRSILSVAYPRTYRKGRTVDDIAVLTLASNVTLSLSVSLCPIAKNLSIPQMNDNSVVVGWNNDIAVSEKIQKAEVKVENLSTCELPTTTEGQFCGRYTAMDICDTDRGSPLLLQETKDKWTCAGIAIGNRSKCRSAGIYTRISYYDTFITNSIER</sequence>
<dbReference type="OrthoDB" id="7863612at2759"/>
<dbReference type="SUPFAM" id="SSF50494">
    <property type="entry name" value="Trypsin-like serine proteases"/>
    <property type="match status" value="1"/>
</dbReference>
<feature type="domain" description="Peptidase S1" evidence="2">
    <location>
        <begin position="178"/>
        <end position="397"/>
    </location>
</feature>
<dbReference type="AlphaFoldDB" id="A0A813N615"/>
<dbReference type="InterPro" id="IPR001254">
    <property type="entry name" value="Trypsin_dom"/>
</dbReference>
<dbReference type="PROSITE" id="PS50240">
    <property type="entry name" value="TRYPSIN_DOM"/>
    <property type="match status" value="1"/>
</dbReference>
<dbReference type="SMART" id="SM00020">
    <property type="entry name" value="Tryp_SPc"/>
    <property type="match status" value="1"/>
</dbReference>
<dbReference type="PANTHER" id="PTHR24260:SF143">
    <property type="entry name" value="SERINE PROTEASE GD-LIKE PROTEIN"/>
    <property type="match status" value="1"/>
</dbReference>
<dbReference type="InterPro" id="IPR051333">
    <property type="entry name" value="CLIP_Serine_Protease"/>
</dbReference>
<dbReference type="GO" id="GO:0004252">
    <property type="term" value="F:serine-type endopeptidase activity"/>
    <property type="evidence" value="ECO:0007669"/>
    <property type="project" value="InterPro"/>
</dbReference>
<comment type="caution">
    <text evidence="3">The sequence shown here is derived from an EMBL/GenBank/DDBJ whole genome shotgun (WGS) entry which is preliminary data.</text>
</comment>
<evidence type="ECO:0000313" key="6">
    <source>
        <dbReference type="Proteomes" id="UP000663852"/>
    </source>
</evidence>
<dbReference type="Pfam" id="PF00089">
    <property type="entry name" value="Trypsin"/>
    <property type="match status" value="1"/>
</dbReference>
<evidence type="ECO:0000256" key="1">
    <source>
        <dbReference type="SAM" id="Phobius"/>
    </source>
</evidence>